<evidence type="ECO:0000256" key="4">
    <source>
        <dbReference type="ARBA" id="ARBA00022679"/>
    </source>
</evidence>
<evidence type="ECO:0000256" key="1">
    <source>
        <dbReference type="ARBA" id="ARBA00004236"/>
    </source>
</evidence>
<dbReference type="InterPro" id="IPR001173">
    <property type="entry name" value="Glyco_trans_2-like"/>
</dbReference>
<keyword evidence="2" id="KW-1003">Cell membrane</keyword>
<organism evidence="7 8">
    <name type="scientific">Candidatus Roizmanbacteria bacterium RIFCSPLOWO2_01_FULL_40_42</name>
    <dbReference type="NCBI Taxonomy" id="1802066"/>
    <lineage>
        <taxon>Bacteria</taxon>
        <taxon>Candidatus Roizmaniibacteriota</taxon>
    </lineage>
</organism>
<evidence type="ECO:0000313" key="7">
    <source>
        <dbReference type="EMBL" id="OGK50216.1"/>
    </source>
</evidence>
<evidence type="ECO:0000256" key="3">
    <source>
        <dbReference type="ARBA" id="ARBA00022676"/>
    </source>
</evidence>
<dbReference type="InterPro" id="IPR029044">
    <property type="entry name" value="Nucleotide-diphossugar_trans"/>
</dbReference>
<evidence type="ECO:0000256" key="2">
    <source>
        <dbReference type="ARBA" id="ARBA00022475"/>
    </source>
</evidence>
<protein>
    <recommendedName>
        <fullName evidence="6">Glycosyltransferase 2-like domain-containing protein</fullName>
    </recommendedName>
</protein>
<dbReference type="GO" id="GO:0005886">
    <property type="term" value="C:plasma membrane"/>
    <property type="evidence" value="ECO:0007669"/>
    <property type="project" value="UniProtKB-SubCell"/>
</dbReference>
<feature type="domain" description="Glycosyltransferase 2-like" evidence="6">
    <location>
        <begin position="4"/>
        <end position="157"/>
    </location>
</feature>
<sequence length="238" mass="27256">MKVSVVIPTLNEENYISTILDNLRKQTVKPYEVIVVDGGSSDKTWSIVEDRKDAKIIAGTKPQGRQRNIGARKATGEMLLFVDADTRLDSDFLEESLKEMQKKNLTVAVPHYSTYLEVTNKFYKAAAVFTNKLAYVMQKINPFGGGCGMLSRKDLYDKTHGFSEEYTMDDLPFVREAAKLGKYGIIKTKAYISVRRFEKYGRLKTTIKYLILMFLVIFNQYELANNVGYRFGEYDKEV</sequence>
<evidence type="ECO:0000313" key="8">
    <source>
        <dbReference type="Proteomes" id="UP000178558"/>
    </source>
</evidence>
<gene>
    <name evidence="7" type="ORF">A3B50_00335</name>
</gene>
<dbReference type="EMBL" id="MGAQ01000020">
    <property type="protein sequence ID" value="OGK50216.1"/>
    <property type="molecule type" value="Genomic_DNA"/>
</dbReference>
<proteinExistence type="predicted"/>
<evidence type="ECO:0000259" key="6">
    <source>
        <dbReference type="Pfam" id="PF00535"/>
    </source>
</evidence>
<dbReference type="Gene3D" id="3.90.550.10">
    <property type="entry name" value="Spore Coat Polysaccharide Biosynthesis Protein SpsA, Chain A"/>
    <property type="match status" value="1"/>
</dbReference>
<dbReference type="PANTHER" id="PTHR43646:SF2">
    <property type="entry name" value="GLYCOSYLTRANSFERASE 2-LIKE DOMAIN-CONTAINING PROTEIN"/>
    <property type="match status" value="1"/>
</dbReference>
<keyword evidence="5" id="KW-0472">Membrane</keyword>
<dbReference type="GO" id="GO:0016757">
    <property type="term" value="F:glycosyltransferase activity"/>
    <property type="evidence" value="ECO:0007669"/>
    <property type="project" value="UniProtKB-KW"/>
</dbReference>
<dbReference type="Pfam" id="PF00535">
    <property type="entry name" value="Glycos_transf_2"/>
    <property type="match status" value="1"/>
</dbReference>
<reference evidence="7 8" key="1">
    <citation type="journal article" date="2016" name="Nat. Commun.">
        <title>Thousands of microbial genomes shed light on interconnected biogeochemical processes in an aquifer system.</title>
        <authorList>
            <person name="Anantharaman K."/>
            <person name="Brown C.T."/>
            <person name="Hug L.A."/>
            <person name="Sharon I."/>
            <person name="Castelle C.J."/>
            <person name="Probst A.J."/>
            <person name="Thomas B.C."/>
            <person name="Singh A."/>
            <person name="Wilkins M.J."/>
            <person name="Karaoz U."/>
            <person name="Brodie E.L."/>
            <person name="Williams K.H."/>
            <person name="Hubbard S.S."/>
            <person name="Banfield J.F."/>
        </authorList>
    </citation>
    <scope>NUCLEOTIDE SEQUENCE [LARGE SCALE GENOMIC DNA]</scope>
</reference>
<accession>A0A1F7J3N4</accession>
<keyword evidence="4" id="KW-0808">Transferase</keyword>
<dbReference type="Proteomes" id="UP000178558">
    <property type="component" value="Unassembled WGS sequence"/>
</dbReference>
<evidence type="ECO:0000256" key="5">
    <source>
        <dbReference type="ARBA" id="ARBA00023136"/>
    </source>
</evidence>
<dbReference type="AlphaFoldDB" id="A0A1F7J3N4"/>
<comment type="subcellular location">
    <subcellularLocation>
        <location evidence="1">Cell membrane</location>
    </subcellularLocation>
</comment>
<keyword evidence="3" id="KW-0328">Glycosyltransferase</keyword>
<name>A0A1F7J3N4_9BACT</name>
<comment type="caution">
    <text evidence="7">The sequence shown here is derived from an EMBL/GenBank/DDBJ whole genome shotgun (WGS) entry which is preliminary data.</text>
</comment>
<dbReference type="SUPFAM" id="SSF53448">
    <property type="entry name" value="Nucleotide-diphospho-sugar transferases"/>
    <property type="match status" value="1"/>
</dbReference>
<dbReference type="PANTHER" id="PTHR43646">
    <property type="entry name" value="GLYCOSYLTRANSFERASE"/>
    <property type="match status" value="1"/>
</dbReference>